<evidence type="ECO:0000313" key="9">
    <source>
        <dbReference type="EMBL" id="MCX2562055.1"/>
    </source>
</evidence>
<reference evidence="9 10" key="1">
    <citation type="submission" date="2022-11" db="EMBL/GenBank/DDBJ databases">
        <title>Genome sequencing of Acetobacter type strain.</title>
        <authorList>
            <person name="Heo J."/>
            <person name="Lee D."/>
            <person name="Han B.-H."/>
            <person name="Hong S.-B."/>
            <person name="Kwon S.-W."/>
        </authorList>
    </citation>
    <scope>NUCLEOTIDE SEQUENCE [LARGE SCALE GENOMIC DNA]</scope>
    <source>
        <strain evidence="9 10">KACC 21251</strain>
    </source>
</reference>
<dbReference type="EMBL" id="JAPIUX010000021">
    <property type="protein sequence ID" value="MCX2562055.1"/>
    <property type="molecule type" value="Genomic_DNA"/>
</dbReference>
<gene>
    <name evidence="9" type="ORF">OQ252_11710</name>
</gene>
<evidence type="ECO:0000256" key="2">
    <source>
        <dbReference type="ARBA" id="ARBA00009298"/>
    </source>
</evidence>
<evidence type="ECO:0000256" key="4">
    <source>
        <dbReference type="ARBA" id="ARBA00022692"/>
    </source>
</evidence>
<keyword evidence="6 7" id="KW-0472">Membrane</keyword>
<sequence>MHFITTFNLTSFADSTASLLGAFVLGALIGAERQYRQRTAGIRTNALVALGAAAFVDLAQRLAGGVESLKVIAYVVSGVGFIGAGTIIKDGASVRGMNTAATLWCSAAVGACTGADMLAEGALLTFFVIAGNTVLRLVVPLINCSPFSSSTEEDSIQLYIETTRAECPRIAAMLGLLVQDAGYTANRMRFTNEGKEQCIIQISLLSSENTEEMHVLIGNLMTDPAVISCRSIA</sequence>
<dbReference type="InterPro" id="IPR003416">
    <property type="entry name" value="MgtC/SapB/SrpB/YhiD_fam"/>
</dbReference>
<feature type="domain" description="MgtC/SapB/SrpB/YhiD N-terminal" evidence="8">
    <location>
        <begin position="19"/>
        <end position="137"/>
    </location>
</feature>
<dbReference type="PANTHER" id="PTHR33778">
    <property type="entry name" value="PROTEIN MGTC"/>
    <property type="match status" value="1"/>
</dbReference>
<keyword evidence="4 7" id="KW-0812">Transmembrane</keyword>
<accession>A0ABT3Q9T9</accession>
<feature type="transmembrane region" description="Helical" evidence="7">
    <location>
        <begin position="12"/>
        <end position="30"/>
    </location>
</feature>
<evidence type="ECO:0000256" key="1">
    <source>
        <dbReference type="ARBA" id="ARBA00004651"/>
    </source>
</evidence>
<comment type="caution">
    <text evidence="9">The sequence shown here is derived from an EMBL/GenBank/DDBJ whole genome shotgun (WGS) entry which is preliminary data.</text>
</comment>
<dbReference type="PANTHER" id="PTHR33778:SF3">
    <property type="entry name" value="PROTEIN MGTC"/>
    <property type="match status" value="1"/>
</dbReference>
<evidence type="ECO:0000256" key="3">
    <source>
        <dbReference type="ARBA" id="ARBA00022475"/>
    </source>
</evidence>
<dbReference type="InterPro" id="IPR049177">
    <property type="entry name" value="MgtC_SapB_SrpB_YhiD_N"/>
</dbReference>
<evidence type="ECO:0000256" key="5">
    <source>
        <dbReference type="ARBA" id="ARBA00022989"/>
    </source>
</evidence>
<comment type="similarity">
    <text evidence="2 7">Belongs to the MgtC/SapB family.</text>
</comment>
<evidence type="ECO:0000313" key="10">
    <source>
        <dbReference type="Proteomes" id="UP001526446"/>
    </source>
</evidence>
<dbReference type="PRINTS" id="PR01837">
    <property type="entry name" value="MGTCSAPBPROT"/>
</dbReference>
<keyword evidence="7" id="KW-0997">Cell inner membrane</keyword>
<dbReference type="RefSeq" id="WP_166123246.1">
    <property type="nucleotide sequence ID" value="NZ_JAPIUX010000021.1"/>
</dbReference>
<dbReference type="Pfam" id="PF02308">
    <property type="entry name" value="MgtC"/>
    <property type="match status" value="1"/>
</dbReference>
<protein>
    <recommendedName>
        <fullName evidence="7">Protein MgtC</fullName>
    </recommendedName>
</protein>
<proteinExistence type="inferred from homology"/>
<comment type="subcellular location">
    <subcellularLocation>
        <location evidence="7">Cell inner membrane</location>
        <topology evidence="7">Multi-pass membrane protein</topology>
    </subcellularLocation>
    <subcellularLocation>
        <location evidence="1">Cell membrane</location>
        <topology evidence="1">Multi-pass membrane protein</topology>
    </subcellularLocation>
</comment>
<evidence type="ECO:0000259" key="8">
    <source>
        <dbReference type="Pfam" id="PF02308"/>
    </source>
</evidence>
<name>A0ABT3Q9T9_9PROT</name>
<feature type="transmembrane region" description="Helical" evidence="7">
    <location>
        <begin position="71"/>
        <end position="88"/>
    </location>
</feature>
<keyword evidence="10" id="KW-1185">Reference proteome</keyword>
<keyword evidence="3" id="KW-1003">Cell membrane</keyword>
<evidence type="ECO:0000256" key="6">
    <source>
        <dbReference type="ARBA" id="ARBA00023136"/>
    </source>
</evidence>
<feature type="transmembrane region" description="Helical" evidence="7">
    <location>
        <begin position="42"/>
        <end position="59"/>
    </location>
</feature>
<dbReference type="Proteomes" id="UP001526446">
    <property type="component" value="Unassembled WGS sequence"/>
</dbReference>
<organism evidence="9 10">
    <name type="scientific">Acetobacter farinalis</name>
    <dbReference type="NCBI Taxonomy" id="1260984"/>
    <lineage>
        <taxon>Bacteria</taxon>
        <taxon>Pseudomonadati</taxon>
        <taxon>Pseudomonadota</taxon>
        <taxon>Alphaproteobacteria</taxon>
        <taxon>Acetobacterales</taxon>
        <taxon>Acetobacteraceae</taxon>
        <taxon>Acetobacter</taxon>
    </lineage>
</organism>
<keyword evidence="5 7" id="KW-1133">Transmembrane helix</keyword>
<evidence type="ECO:0000256" key="7">
    <source>
        <dbReference type="RuleBase" id="RU365041"/>
    </source>
</evidence>